<evidence type="ECO:0000256" key="9">
    <source>
        <dbReference type="PIRSR" id="PIRSR610347-1"/>
    </source>
</evidence>
<keyword evidence="5" id="KW-0378">Hydrolase</keyword>
<protein>
    <submittedName>
        <fullName evidence="11">Tyrosyl-DNA phosphodiesterase</fullName>
    </submittedName>
</protein>
<evidence type="ECO:0000256" key="10">
    <source>
        <dbReference type="PIRSR" id="PIRSR610347-2"/>
    </source>
</evidence>
<keyword evidence="3" id="KW-0540">Nuclease</keyword>
<feature type="binding site" evidence="10">
    <location>
        <position position="368"/>
    </location>
    <ligand>
        <name>substrate</name>
    </ligand>
</feature>
<dbReference type="GO" id="GO:0017005">
    <property type="term" value="F:3'-tyrosyl-DNA phosphodiesterase activity"/>
    <property type="evidence" value="ECO:0007669"/>
    <property type="project" value="TreeGrafter"/>
</dbReference>
<reference evidence="11 12" key="2">
    <citation type="submission" date="2016-08" db="EMBL/GenBank/DDBJ databases">
        <title>Pervasive Adenine N6-methylation of Active Genes in Fungi.</title>
        <authorList>
            <consortium name="DOE Joint Genome Institute"/>
            <person name="Mondo S.J."/>
            <person name="Dannebaum R.O."/>
            <person name="Kuo R.C."/>
            <person name="Labutti K."/>
            <person name="Haridas S."/>
            <person name="Kuo A."/>
            <person name="Salamov A."/>
            <person name="Ahrendt S.R."/>
            <person name="Lipzen A."/>
            <person name="Sullivan W."/>
            <person name="Andreopoulos W.B."/>
            <person name="Clum A."/>
            <person name="Lindquist E."/>
            <person name="Daum C."/>
            <person name="Ramamoorthy G.K."/>
            <person name="Gryganskyi A."/>
            <person name="Culley D."/>
            <person name="Magnuson J.K."/>
            <person name="James T.Y."/>
            <person name="O'Malley M.A."/>
            <person name="Stajich J.E."/>
            <person name="Spatafora J.W."/>
            <person name="Visel A."/>
            <person name="Grigoriev I.V."/>
        </authorList>
    </citation>
    <scope>NUCLEOTIDE SEQUENCE [LARGE SCALE GENOMIC DNA]</scope>
    <source>
        <strain evidence="11 12">S4</strain>
    </source>
</reference>
<evidence type="ECO:0000256" key="1">
    <source>
        <dbReference type="ARBA" id="ARBA00004123"/>
    </source>
</evidence>
<proteinExistence type="inferred from homology"/>
<feature type="active site" description="Proton donor/acceptor" evidence="9">
    <location>
        <position position="366"/>
    </location>
</feature>
<sequence length="472" mass="54816">MNKRTLEEIETSEDIELLNNLKKQKKNSFLTTIDSSINLTSVESLKDRYNDNTVTLTSLLSKKRSTNIIQFNFLLDLDWFMSQVPEHSKDTAKILFVHGMRDVLIPDSTQIYPNTRFLKPHIPLPYGSHHTKAMILFYEDDTMQVIIHTANLIPGDWYYKTQAVWTSPFLSKKTEEYIQSGKECEFEKELCKYIKYYNIPVLNRLAERVSLYNFEDCKVCRSNLAILISSVPGIHRGNELNKWGHLQLKDVLSSKFKMKFDETDKTKQSYIISQISSIGALGKDDRWLEKEFGNSLRYTNSGMDLNVNLKLVYPTVDNVRNSIEGWSGGNSLPFSNSNWQKQSNYMGKILHIWKAENSGRTRAMPHIKQHGGTLQKQGKQLMIRNYELGVLLLPELFNEKENDNVKLINYYGKYKDKELDSETKMVNIPIPFDLPLTPYPPKSINTDPNTTSPWTWDIQRNDLDLFGNKYYL</sequence>
<dbReference type="GO" id="GO:0005634">
    <property type="term" value="C:nucleus"/>
    <property type="evidence" value="ECO:0007669"/>
    <property type="project" value="UniProtKB-SubCell"/>
</dbReference>
<dbReference type="SUPFAM" id="SSF56024">
    <property type="entry name" value="Phospholipase D/nuclease"/>
    <property type="match status" value="2"/>
</dbReference>
<evidence type="ECO:0000256" key="6">
    <source>
        <dbReference type="ARBA" id="ARBA00022839"/>
    </source>
</evidence>
<reference evidence="11 12" key="1">
    <citation type="submission" date="2016-08" db="EMBL/GenBank/DDBJ databases">
        <title>A Parts List for Fungal Cellulosomes Revealed by Comparative Genomics.</title>
        <authorList>
            <consortium name="DOE Joint Genome Institute"/>
            <person name="Haitjema C.H."/>
            <person name="Gilmore S.P."/>
            <person name="Henske J.K."/>
            <person name="Solomon K.V."/>
            <person name="De Groot R."/>
            <person name="Kuo A."/>
            <person name="Mondo S.J."/>
            <person name="Salamov A.A."/>
            <person name="Labutti K."/>
            <person name="Zhao Z."/>
            <person name="Chiniquy J."/>
            <person name="Barry K."/>
            <person name="Brewer H.M."/>
            <person name="Purvine S.O."/>
            <person name="Wright A.T."/>
            <person name="Boxma B."/>
            <person name="Van Alen T."/>
            <person name="Hackstein J.H."/>
            <person name="Baker S.E."/>
            <person name="Grigoriev I.V."/>
            <person name="O'Malley M.A."/>
        </authorList>
    </citation>
    <scope>NUCLEOTIDE SEQUENCE [LARGE SCALE GENOMIC DNA]</scope>
    <source>
        <strain evidence="11 12">S4</strain>
    </source>
</reference>
<evidence type="ECO:0000256" key="4">
    <source>
        <dbReference type="ARBA" id="ARBA00022763"/>
    </source>
</evidence>
<dbReference type="OrthoDB" id="47785at2759"/>
<dbReference type="GO" id="GO:0003697">
    <property type="term" value="F:single-stranded DNA binding"/>
    <property type="evidence" value="ECO:0007669"/>
    <property type="project" value="TreeGrafter"/>
</dbReference>
<feature type="binding site" evidence="10">
    <location>
        <position position="132"/>
    </location>
    <ligand>
        <name>substrate</name>
    </ligand>
</feature>
<evidence type="ECO:0000256" key="7">
    <source>
        <dbReference type="ARBA" id="ARBA00023204"/>
    </source>
</evidence>
<evidence type="ECO:0000256" key="8">
    <source>
        <dbReference type="ARBA" id="ARBA00023242"/>
    </source>
</evidence>
<evidence type="ECO:0000256" key="5">
    <source>
        <dbReference type="ARBA" id="ARBA00022801"/>
    </source>
</evidence>
<dbReference type="GO" id="GO:0003690">
    <property type="term" value="F:double-stranded DNA binding"/>
    <property type="evidence" value="ECO:0007669"/>
    <property type="project" value="TreeGrafter"/>
</dbReference>
<dbReference type="Gene3D" id="3.30.870.10">
    <property type="entry name" value="Endonuclease Chain A"/>
    <property type="match status" value="3"/>
</dbReference>
<keyword evidence="7" id="KW-0234">DNA repair</keyword>
<organism evidence="11 12">
    <name type="scientific">Anaeromyces robustus</name>
    <dbReference type="NCBI Taxonomy" id="1754192"/>
    <lineage>
        <taxon>Eukaryota</taxon>
        <taxon>Fungi</taxon>
        <taxon>Fungi incertae sedis</taxon>
        <taxon>Chytridiomycota</taxon>
        <taxon>Chytridiomycota incertae sedis</taxon>
        <taxon>Neocallimastigomycetes</taxon>
        <taxon>Neocallimastigales</taxon>
        <taxon>Neocallimastigaceae</taxon>
        <taxon>Anaeromyces</taxon>
    </lineage>
</organism>
<dbReference type="EMBL" id="MCFG01000073">
    <property type="protein sequence ID" value="ORX83439.1"/>
    <property type="molecule type" value="Genomic_DNA"/>
</dbReference>
<accession>A0A1Y1XCG6</accession>
<keyword evidence="8" id="KW-0539">Nucleus</keyword>
<dbReference type="AlphaFoldDB" id="A0A1Y1XCG6"/>
<evidence type="ECO:0000256" key="2">
    <source>
        <dbReference type="ARBA" id="ARBA00010205"/>
    </source>
</evidence>
<dbReference type="STRING" id="1754192.A0A1Y1XCG6"/>
<dbReference type="PANTHER" id="PTHR12415">
    <property type="entry name" value="TYROSYL-DNA PHOSPHODIESTERASE 1"/>
    <property type="match status" value="1"/>
</dbReference>
<name>A0A1Y1XCG6_9FUNG</name>
<evidence type="ECO:0000313" key="11">
    <source>
        <dbReference type="EMBL" id="ORX83439.1"/>
    </source>
</evidence>
<comment type="similarity">
    <text evidence="2">Belongs to the tyrosyl-DNA phosphodiesterase family.</text>
</comment>
<evidence type="ECO:0000313" key="12">
    <source>
        <dbReference type="Proteomes" id="UP000193944"/>
    </source>
</evidence>
<comment type="caution">
    <text evidence="11">The sequence shown here is derived from an EMBL/GenBank/DDBJ whole genome shotgun (WGS) entry which is preliminary data.</text>
</comment>
<dbReference type="InterPro" id="IPR010347">
    <property type="entry name" value="Tdp1"/>
</dbReference>
<dbReference type="GO" id="GO:0004527">
    <property type="term" value="F:exonuclease activity"/>
    <property type="evidence" value="ECO:0007669"/>
    <property type="project" value="UniProtKB-KW"/>
</dbReference>
<dbReference type="Pfam" id="PF06087">
    <property type="entry name" value="Tyr-DNA_phospho"/>
    <property type="match status" value="2"/>
</dbReference>
<dbReference type="Proteomes" id="UP000193944">
    <property type="component" value="Unassembled WGS sequence"/>
</dbReference>
<keyword evidence="4" id="KW-0227">DNA damage</keyword>
<dbReference type="GO" id="GO:0006281">
    <property type="term" value="P:DNA repair"/>
    <property type="evidence" value="ECO:0007669"/>
    <property type="project" value="UniProtKB-KW"/>
</dbReference>
<evidence type="ECO:0000256" key="3">
    <source>
        <dbReference type="ARBA" id="ARBA00022722"/>
    </source>
</evidence>
<keyword evidence="12" id="KW-1185">Reference proteome</keyword>
<keyword evidence="6" id="KW-0269">Exonuclease</keyword>
<dbReference type="PANTHER" id="PTHR12415:SF0">
    <property type="entry name" value="TYROSYL-DNA PHOSPHODIESTERASE 1"/>
    <property type="match status" value="1"/>
</dbReference>
<feature type="active site" description="Nucleophile" evidence="9">
    <location>
        <position position="130"/>
    </location>
</feature>
<gene>
    <name evidence="11" type="ORF">BCR32DRAFT_278031</name>
</gene>
<comment type="subcellular location">
    <subcellularLocation>
        <location evidence="1">Nucleus</location>
    </subcellularLocation>
</comment>